<feature type="compositionally biased region" description="Basic residues" evidence="1">
    <location>
        <begin position="60"/>
        <end position="79"/>
    </location>
</feature>
<dbReference type="InterPro" id="IPR012808">
    <property type="entry name" value="CHP02453"/>
</dbReference>
<evidence type="ECO:0000256" key="1">
    <source>
        <dbReference type="SAM" id="MobiDB-lite"/>
    </source>
</evidence>
<gene>
    <name evidence="2" type="ORF">MVEN_01792100</name>
</gene>
<accession>A0A8H6XIB2</accession>
<name>A0A8H6XIB2_9AGAR</name>
<evidence type="ECO:0000313" key="3">
    <source>
        <dbReference type="Proteomes" id="UP000620124"/>
    </source>
</evidence>
<proteinExistence type="predicted"/>
<dbReference type="EMBL" id="JACAZI010000017">
    <property type="protein sequence ID" value="KAF7342048.1"/>
    <property type="molecule type" value="Genomic_DNA"/>
</dbReference>
<protein>
    <recommendedName>
        <fullName evidence="4">TIGR02453 family protein</fullName>
    </recommendedName>
</protein>
<feature type="compositionally biased region" description="Low complexity" evidence="1">
    <location>
        <begin position="1"/>
        <end position="15"/>
    </location>
</feature>
<dbReference type="Pfam" id="PF09365">
    <property type="entry name" value="DUF2461"/>
    <property type="match status" value="1"/>
</dbReference>
<keyword evidence="3" id="KW-1185">Reference proteome</keyword>
<dbReference type="Proteomes" id="UP000620124">
    <property type="component" value="Unassembled WGS sequence"/>
</dbReference>
<dbReference type="NCBIfam" id="TIGR02453">
    <property type="entry name" value="TIGR02453 family protein"/>
    <property type="match status" value="1"/>
</dbReference>
<dbReference type="PANTHER" id="PTHR36452:SF1">
    <property type="entry name" value="DUF2461 DOMAIN-CONTAINING PROTEIN"/>
    <property type="match status" value="1"/>
</dbReference>
<dbReference type="OrthoDB" id="2537769at2759"/>
<comment type="caution">
    <text evidence="2">The sequence shown here is derived from an EMBL/GenBank/DDBJ whole genome shotgun (WGS) entry which is preliminary data.</text>
</comment>
<dbReference type="AlphaFoldDB" id="A0A8H6XIB2"/>
<reference evidence="2" key="1">
    <citation type="submission" date="2020-05" db="EMBL/GenBank/DDBJ databases">
        <title>Mycena genomes resolve the evolution of fungal bioluminescence.</title>
        <authorList>
            <person name="Tsai I.J."/>
        </authorList>
    </citation>
    <scope>NUCLEOTIDE SEQUENCE</scope>
    <source>
        <strain evidence="2">CCC161011</strain>
    </source>
</reference>
<evidence type="ECO:0008006" key="4">
    <source>
        <dbReference type="Google" id="ProtNLM"/>
    </source>
</evidence>
<sequence>MPARSKGSSSVSPTKSAKKTPKSSSTSKQKKAVTPDSDDESEEEYNSDALDDSDDEAQNSKKRKRKTEVKKKIRSPKKKKTDDSDNEEFELEDGQEIVGVVVQAPKTGLVPAGQISKNTFDFLLKLQLPECNDRQWFKLHGGYIFSLQASLSDIPSWADPVYRHCEKEWKDFIEVFTDLLVEVDDQIPPLPPKDVIHRIYRDTRFSNNKTPYKTNFSASFSRSGRKGIFAFYHVDNWYLGFKPGDQSMIAAGAWCPNKNELDTIRSNIQRDPTRLRQIISEPTFVKYFGEPKPGARRSIFGRDDELKVAPKGIPKTHNDIDLLKCRSFAVSHQFTDTQALSPDFKNTLSEVVAIAMPFVHCLNDMMTVPPDAEEDEGEE</sequence>
<evidence type="ECO:0000313" key="2">
    <source>
        <dbReference type="EMBL" id="KAF7342048.1"/>
    </source>
</evidence>
<organism evidence="2 3">
    <name type="scientific">Mycena venus</name>
    <dbReference type="NCBI Taxonomy" id="2733690"/>
    <lineage>
        <taxon>Eukaryota</taxon>
        <taxon>Fungi</taxon>
        <taxon>Dikarya</taxon>
        <taxon>Basidiomycota</taxon>
        <taxon>Agaricomycotina</taxon>
        <taxon>Agaricomycetes</taxon>
        <taxon>Agaricomycetidae</taxon>
        <taxon>Agaricales</taxon>
        <taxon>Marasmiineae</taxon>
        <taxon>Mycenaceae</taxon>
        <taxon>Mycena</taxon>
    </lineage>
</organism>
<feature type="region of interest" description="Disordered" evidence="1">
    <location>
        <begin position="1"/>
        <end position="90"/>
    </location>
</feature>
<dbReference type="PANTHER" id="PTHR36452">
    <property type="entry name" value="CHROMOSOME 12, WHOLE GENOME SHOTGUN SEQUENCE"/>
    <property type="match status" value="1"/>
</dbReference>
<feature type="compositionally biased region" description="Acidic residues" evidence="1">
    <location>
        <begin position="36"/>
        <end position="57"/>
    </location>
</feature>